<name>A0A9P5XE17_9AGAR</name>
<dbReference type="CDD" id="cd11065">
    <property type="entry name" value="CYP64-like"/>
    <property type="match status" value="1"/>
</dbReference>
<dbReference type="AlphaFoldDB" id="A0A9P5XE17"/>
<dbReference type="Proteomes" id="UP000807342">
    <property type="component" value="Unassembled WGS sequence"/>
</dbReference>
<evidence type="ECO:0000256" key="1">
    <source>
        <dbReference type="ARBA" id="ARBA00001971"/>
    </source>
</evidence>
<accession>A0A9P5XE17</accession>
<comment type="caution">
    <text evidence="11">The sequence shown here is derived from an EMBL/GenBank/DDBJ whole genome shotgun (WGS) entry which is preliminary data.</text>
</comment>
<dbReference type="GO" id="GO:0016705">
    <property type="term" value="F:oxidoreductase activity, acting on paired donors, with incorporation or reduction of molecular oxygen"/>
    <property type="evidence" value="ECO:0007669"/>
    <property type="project" value="InterPro"/>
</dbReference>
<dbReference type="PRINTS" id="PR00463">
    <property type="entry name" value="EP450I"/>
</dbReference>
<organism evidence="11 12">
    <name type="scientific">Macrolepiota fuliginosa MF-IS2</name>
    <dbReference type="NCBI Taxonomy" id="1400762"/>
    <lineage>
        <taxon>Eukaryota</taxon>
        <taxon>Fungi</taxon>
        <taxon>Dikarya</taxon>
        <taxon>Basidiomycota</taxon>
        <taxon>Agaricomycotina</taxon>
        <taxon>Agaricomycetes</taxon>
        <taxon>Agaricomycetidae</taxon>
        <taxon>Agaricales</taxon>
        <taxon>Agaricineae</taxon>
        <taxon>Agaricaceae</taxon>
        <taxon>Macrolepiota</taxon>
    </lineage>
</organism>
<evidence type="ECO:0000256" key="9">
    <source>
        <dbReference type="PIRSR" id="PIRSR602401-1"/>
    </source>
</evidence>
<dbReference type="InterPro" id="IPR036396">
    <property type="entry name" value="Cyt_P450_sf"/>
</dbReference>
<dbReference type="InterPro" id="IPR050364">
    <property type="entry name" value="Cytochrome_P450_fung"/>
</dbReference>
<dbReference type="InterPro" id="IPR001128">
    <property type="entry name" value="Cyt_P450"/>
</dbReference>
<dbReference type="GO" id="GO:0004497">
    <property type="term" value="F:monooxygenase activity"/>
    <property type="evidence" value="ECO:0007669"/>
    <property type="project" value="UniProtKB-KW"/>
</dbReference>
<keyword evidence="4 9" id="KW-0349">Heme</keyword>
<proteinExistence type="inferred from homology"/>
<dbReference type="PROSITE" id="PS00086">
    <property type="entry name" value="CYTOCHROME_P450"/>
    <property type="match status" value="1"/>
</dbReference>
<dbReference type="OrthoDB" id="1055148at2759"/>
<keyword evidence="8 10" id="KW-0503">Monooxygenase</keyword>
<evidence type="ECO:0000256" key="5">
    <source>
        <dbReference type="ARBA" id="ARBA00022723"/>
    </source>
</evidence>
<keyword evidence="7 9" id="KW-0408">Iron</keyword>
<evidence type="ECO:0000313" key="12">
    <source>
        <dbReference type="Proteomes" id="UP000807342"/>
    </source>
</evidence>
<evidence type="ECO:0000256" key="3">
    <source>
        <dbReference type="ARBA" id="ARBA00010617"/>
    </source>
</evidence>
<evidence type="ECO:0000256" key="10">
    <source>
        <dbReference type="RuleBase" id="RU000461"/>
    </source>
</evidence>
<reference evidence="11" key="1">
    <citation type="submission" date="2020-11" db="EMBL/GenBank/DDBJ databases">
        <authorList>
            <consortium name="DOE Joint Genome Institute"/>
            <person name="Ahrendt S."/>
            <person name="Riley R."/>
            <person name="Andreopoulos W."/>
            <person name="Labutti K."/>
            <person name="Pangilinan J."/>
            <person name="Ruiz-Duenas F.J."/>
            <person name="Barrasa J.M."/>
            <person name="Sanchez-Garcia M."/>
            <person name="Camarero S."/>
            <person name="Miyauchi S."/>
            <person name="Serrano A."/>
            <person name="Linde D."/>
            <person name="Babiker R."/>
            <person name="Drula E."/>
            <person name="Ayuso-Fernandez I."/>
            <person name="Pacheco R."/>
            <person name="Padilla G."/>
            <person name="Ferreira P."/>
            <person name="Barriuso J."/>
            <person name="Kellner H."/>
            <person name="Castanera R."/>
            <person name="Alfaro M."/>
            <person name="Ramirez L."/>
            <person name="Pisabarro A.G."/>
            <person name="Kuo A."/>
            <person name="Tritt A."/>
            <person name="Lipzen A."/>
            <person name="He G."/>
            <person name="Yan M."/>
            <person name="Ng V."/>
            <person name="Cullen D."/>
            <person name="Martin F."/>
            <person name="Rosso M.-N."/>
            <person name="Henrissat B."/>
            <person name="Hibbett D."/>
            <person name="Martinez A.T."/>
            <person name="Grigoriev I.V."/>
        </authorList>
    </citation>
    <scope>NUCLEOTIDE SEQUENCE</scope>
    <source>
        <strain evidence="11">MF-IS2</strain>
    </source>
</reference>
<evidence type="ECO:0000256" key="2">
    <source>
        <dbReference type="ARBA" id="ARBA00005179"/>
    </source>
</evidence>
<keyword evidence="12" id="KW-1185">Reference proteome</keyword>
<keyword evidence="6 10" id="KW-0560">Oxidoreductase</keyword>
<evidence type="ECO:0000313" key="11">
    <source>
        <dbReference type="EMBL" id="KAF9449658.1"/>
    </source>
</evidence>
<dbReference type="PANTHER" id="PTHR46300:SF7">
    <property type="entry name" value="P450, PUTATIVE (EUROFUNG)-RELATED"/>
    <property type="match status" value="1"/>
</dbReference>
<dbReference type="Gene3D" id="1.10.630.10">
    <property type="entry name" value="Cytochrome P450"/>
    <property type="match status" value="1"/>
</dbReference>
<dbReference type="Pfam" id="PF00067">
    <property type="entry name" value="p450"/>
    <property type="match status" value="1"/>
</dbReference>
<evidence type="ECO:0000256" key="4">
    <source>
        <dbReference type="ARBA" id="ARBA00022617"/>
    </source>
</evidence>
<dbReference type="GO" id="GO:0005506">
    <property type="term" value="F:iron ion binding"/>
    <property type="evidence" value="ECO:0007669"/>
    <property type="project" value="InterPro"/>
</dbReference>
<feature type="binding site" description="axial binding residue" evidence="9">
    <location>
        <position position="431"/>
    </location>
    <ligand>
        <name>heme</name>
        <dbReference type="ChEBI" id="CHEBI:30413"/>
    </ligand>
    <ligandPart>
        <name>Fe</name>
        <dbReference type="ChEBI" id="CHEBI:18248"/>
    </ligandPart>
</feature>
<dbReference type="SUPFAM" id="SSF48264">
    <property type="entry name" value="Cytochrome P450"/>
    <property type="match status" value="1"/>
</dbReference>
<dbReference type="PANTHER" id="PTHR46300">
    <property type="entry name" value="P450, PUTATIVE (EUROFUNG)-RELATED-RELATED"/>
    <property type="match status" value="1"/>
</dbReference>
<keyword evidence="5 9" id="KW-0479">Metal-binding</keyword>
<dbReference type="EMBL" id="MU151124">
    <property type="protein sequence ID" value="KAF9449658.1"/>
    <property type="molecule type" value="Genomic_DNA"/>
</dbReference>
<comment type="cofactor">
    <cofactor evidence="1 9">
        <name>heme</name>
        <dbReference type="ChEBI" id="CHEBI:30413"/>
    </cofactor>
</comment>
<sequence>MLGLQEVAVLSLCLTVLLYIYRKRKSNPLPPGIPRWPIVGNALSIPMDYTHRFYKQPGEKLGSKILYLEAFGQPMVILNDHRMAKDLLEKRSSIYSSRMKIDLFFSFFPYGDAWRRDRRLFTQYFSPKTLHRDQERIVDFVRKGLLPNLYHSPSDFRSHIRSCMEGFAIAIAYGLQVRRTNDPIIGLSEDAFSAITSAVAPGRFLVDVFPILKYVPGWVPGANFQKLARRWKALIMQVTEDSYEAAVKTMNNGTAQKSFASDNLTLQSEGSDPEVSVDDIKRIGQQVYGAGSETTVASSITFILAMLKYPDIQKRAQRELDSVLGLNRLPDLSDQAQLPYLSAIMEVLRWNPIVPLGVPHFTDEEDVYEGYYTPKGSIVIANAYGMLYDKEIFPDPHVFQPERFLKDGKLSPDMTIDPEVAVTFGFGRRICPGAYLALPLLYLTAASILTVFDILPELDAEGSPLEVVPEFSAASLVSEPLPFRCQFVPRKGKNVENLLKDYLHVEII</sequence>
<evidence type="ECO:0000256" key="8">
    <source>
        <dbReference type="ARBA" id="ARBA00023033"/>
    </source>
</evidence>
<protein>
    <submittedName>
        <fullName evidence="11">Cytochrome P450</fullName>
    </submittedName>
</protein>
<gene>
    <name evidence="11" type="ORF">P691DRAFT_758875</name>
</gene>
<dbReference type="InterPro" id="IPR017972">
    <property type="entry name" value="Cyt_P450_CS"/>
</dbReference>
<dbReference type="PRINTS" id="PR00385">
    <property type="entry name" value="P450"/>
</dbReference>
<dbReference type="InterPro" id="IPR002401">
    <property type="entry name" value="Cyt_P450_E_grp-I"/>
</dbReference>
<comment type="similarity">
    <text evidence="3 10">Belongs to the cytochrome P450 family.</text>
</comment>
<evidence type="ECO:0000256" key="7">
    <source>
        <dbReference type="ARBA" id="ARBA00023004"/>
    </source>
</evidence>
<comment type="pathway">
    <text evidence="2">Secondary metabolite biosynthesis.</text>
</comment>
<evidence type="ECO:0000256" key="6">
    <source>
        <dbReference type="ARBA" id="ARBA00023002"/>
    </source>
</evidence>
<dbReference type="GO" id="GO:0020037">
    <property type="term" value="F:heme binding"/>
    <property type="evidence" value="ECO:0007669"/>
    <property type="project" value="InterPro"/>
</dbReference>